<gene>
    <name evidence="1" type="ORF">D9C73_023276</name>
</gene>
<name>A0A4U5VIW6_COLLU</name>
<sequence>MKSEREIGGYKRWGTGKREMIFQFSLDVSKPSAVCMAVLLHPPPVYDYRTHLCVSSQVQCQTRTLCLHATMGIQALCQIHTEKKTTTTATTTTTTAATINPNCKKKQCHHSDAVRDSRSIDKQGSRSYRCF</sequence>
<dbReference type="AlphaFoldDB" id="A0A4U5VIW6"/>
<protein>
    <submittedName>
        <fullName evidence="1">Uncharacterized protein</fullName>
    </submittedName>
</protein>
<dbReference type="EMBL" id="CM014097">
    <property type="protein sequence ID" value="TKS88294.1"/>
    <property type="molecule type" value="Genomic_DNA"/>
</dbReference>
<accession>A0A4U5VIW6</accession>
<keyword evidence="2" id="KW-1185">Reference proteome</keyword>
<proteinExistence type="predicted"/>
<reference evidence="1 2" key="1">
    <citation type="submission" date="2019-01" db="EMBL/GenBank/DDBJ databases">
        <title>Genome Assembly of Collichthys lucidus.</title>
        <authorList>
            <person name="Cai M."/>
            <person name="Xiao S."/>
        </authorList>
    </citation>
    <scope>NUCLEOTIDE SEQUENCE [LARGE SCALE GENOMIC DNA]</scope>
    <source>
        <strain evidence="1">JT15FE1705JMU</strain>
        <tissue evidence="1">Muscle</tissue>
    </source>
</reference>
<dbReference type="Proteomes" id="UP000298787">
    <property type="component" value="Chromosome 20"/>
</dbReference>
<organism evidence="1 2">
    <name type="scientific">Collichthys lucidus</name>
    <name type="common">Big head croaker</name>
    <name type="synonym">Sciaena lucida</name>
    <dbReference type="NCBI Taxonomy" id="240159"/>
    <lineage>
        <taxon>Eukaryota</taxon>
        <taxon>Metazoa</taxon>
        <taxon>Chordata</taxon>
        <taxon>Craniata</taxon>
        <taxon>Vertebrata</taxon>
        <taxon>Euteleostomi</taxon>
        <taxon>Actinopterygii</taxon>
        <taxon>Neopterygii</taxon>
        <taxon>Teleostei</taxon>
        <taxon>Neoteleostei</taxon>
        <taxon>Acanthomorphata</taxon>
        <taxon>Eupercaria</taxon>
        <taxon>Sciaenidae</taxon>
        <taxon>Collichthys</taxon>
    </lineage>
</organism>
<evidence type="ECO:0000313" key="2">
    <source>
        <dbReference type="Proteomes" id="UP000298787"/>
    </source>
</evidence>
<evidence type="ECO:0000313" key="1">
    <source>
        <dbReference type="EMBL" id="TKS88294.1"/>
    </source>
</evidence>